<organism evidence="2 3">
    <name type="scientific">Schizopora paradoxa</name>
    <dbReference type="NCBI Taxonomy" id="27342"/>
    <lineage>
        <taxon>Eukaryota</taxon>
        <taxon>Fungi</taxon>
        <taxon>Dikarya</taxon>
        <taxon>Basidiomycota</taxon>
        <taxon>Agaricomycotina</taxon>
        <taxon>Agaricomycetes</taxon>
        <taxon>Hymenochaetales</taxon>
        <taxon>Schizoporaceae</taxon>
        <taxon>Schizopora</taxon>
    </lineage>
</organism>
<protein>
    <recommendedName>
        <fullName evidence="1">F-box domain-containing protein</fullName>
    </recommendedName>
</protein>
<dbReference type="InParanoid" id="A0A0H2RPG7"/>
<dbReference type="OrthoDB" id="3226575at2759"/>
<gene>
    <name evidence="2" type="ORF">SCHPADRAFT_1002181</name>
</gene>
<dbReference type="AlphaFoldDB" id="A0A0H2RPG7"/>
<feature type="domain" description="F-box" evidence="1">
    <location>
        <begin position="100"/>
        <end position="153"/>
    </location>
</feature>
<dbReference type="Proteomes" id="UP000053477">
    <property type="component" value="Unassembled WGS sequence"/>
</dbReference>
<evidence type="ECO:0000313" key="2">
    <source>
        <dbReference type="EMBL" id="KLO06706.1"/>
    </source>
</evidence>
<evidence type="ECO:0000259" key="1">
    <source>
        <dbReference type="PROSITE" id="PS50181"/>
    </source>
</evidence>
<reference evidence="2 3" key="1">
    <citation type="submission" date="2015-04" db="EMBL/GenBank/DDBJ databases">
        <title>Complete genome sequence of Schizopora paradoxa KUC8140, a cosmopolitan wood degrader in East Asia.</title>
        <authorList>
            <consortium name="DOE Joint Genome Institute"/>
            <person name="Min B."/>
            <person name="Park H."/>
            <person name="Jang Y."/>
            <person name="Kim J.-J."/>
            <person name="Kim K.H."/>
            <person name="Pangilinan J."/>
            <person name="Lipzen A."/>
            <person name="Riley R."/>
            <person name="Grigoriev I.V."/>
            <person name="Spatafora J.W."/>
            <person name="Choi I.-G."/>
        </authorList>
    </citation>
    <scope>NUCLEOTIDE SEQUENCE [LARGE SCALE GENOMIC DNA]</scope>
    <source>
        <strain evidence="2 3">KUC8140</strain>
    </source>
</reference>
<dbReference type="SUPFAM" id="SSF81383">
    <property type="entry name" value="F-box domain"/>
    <property type="match status" value="1"/>
</dbReference>
<proteinExistence type="predicted"/>
<keyword evidence="3" id="KW-1185">Reference proteome</keyword>
<accession>A0A0H2RPG7</accession>
<dbReference type="PROSITE" id="PS50181">
    <property type="entry name" value="FBOX"/>
    <property type="match status" value="1"/>
</dbReference>
<evidence type="ECO:0000313" key="3">
    <source>
        <dbReference type="Proteomes" id="UP000053477"/>
    </source>
</evidence>
<dbReference type="InterPro" id="IPR001810">
    <property type="entry name" value="F-box_dom"/>
</dbReference>
<dbReference type="EMBL" id="KQ086186">
    <property type="protein sequence ID" value="KLO06706.1"/>
    <property type="molecule type" value="Genomic_DNA"/>
</dbReference>
<name>A0A0H2RPG7_9AGAM</name>
<dbReference type="InterPro" id="IPR036047">
    <property type="entry name" value="F-box-like_dom_sf"/>
</dbReference>
<dbReference type="Pfam" id="PF12937">
    <property type="entry name" value="F-box-like"/>
    <property type="match status" value="1"/>
</dbReference>
<dbReference type="Gene3D" id="1.20.1280.50">
    <property type="match status" value="1"/>
</dbReference>
<sequence length="570" mass="65566">MARLTAVEQVVHSLEAAAKLVHSDDGRLTFALKHSDWESGRNLENLTSSEIFDSKMMHELASNHRQLEYIAQFTKALSDSASDLLGRMGRYLEPCYAKMSKGVVSLPDEILGLIFKFAAFPEEEGPKYTIYLSQVSRRFRRLALSDQSLWSCIFFRHDTNLERIDRCIERCGDHNDVHIVLKDSARVEVDHLEYLMETCSPFASRLRTISLFGDWDGSWEDANSDYTLAGTLNQLLPHPLTLPRLHELRLSQAFNYDPNDRDRRVWISTEEINDDDSWTAPNLHILRCSEYIPPLSFPFQTITSFSLKLTLVPGEGISGQMDELRGFLFRMRNLEEIDLDFINDGDADKYLGRDIGIISLPDVTSLTIHARNSSLPFSSFWVLNFFMKCLRMPKLERLDIHLEWQKSDTLFTPDTLNRALPLFIYALMPDPILHQHLKQCSIELSHSPSEYKGVLSSKPSELRVRENSIELKIPLDKIPYVTVLEVKTVGYVCFFLAEKTKASMQPYQLRELRLSSCNNMIEKDLEDMARSLDDIGASDTLEHIVIRNCDLLDERMAEAVMENRRESRIV</sequence>